<dbReference type="RefSeq" id="XP_004489410.1">
    <property type="nucleotide sequence ID" value="XM_004489353.2"/>
</dbReference>
<dbReference type="GeneID" id="101493139"/>
<protein>
    <submittedName>
        <fullName evidence="7">NAC domain-containing protein 92</fullName>
    </submittedName>
</protein>
<evidence type="ECO:0000313" key="6">
    <source>
        <dbReference type="Proteomes" id="UP000087171"/>
    </source>
</evidence>
<accession>A0A1S3DY50</accession>
<evidence type="ECO:0000256" key="3">
    <source>
        <dbReference type="ARBA" id="ARBA00023163"/>
    </source>
</evidence>
<dbReference type="SUPFAM" id="SSF101941">
    <property type="entry name" value="NAC domain"/>
    <property type="match status" value="1"/>
</dbReference>
<dbReference type="InterPro" id="IPR003441">
    <property type="entry name" value="NAC-dom"/>
</dbReference>
<keyword evidence="6" id="KW-1185">Reference proteome</keyword>
<dbReference type="Proteomes" id="UP000087171">
    <property type="component" value="Chromosome Ca2"/>
</dbReference>
<dbReference type="Pfam" id="PF02365">
    <property type="entry name" value="NAM"/>
    <property type="match status" value="1"/>
</dbReference>
<dbReference type="AlphaFoldDB" id="A0A1S3DY50"/>
<dbReference type="GO" id="GO:0000976">
    <property type="term" value="F:transcription cis-regulatory region binding"/>
    <property type="evidence" value="ECO:0007669"/>
    <property type="project" value="UniProtKB-ARBA"/>
</dbReference>
<dbReference type="OrthoDB" id="1424968at2759"/>
<name>A0A1S3DY50_CICAR</name>
<dbReference type="PANTHER" id="PTHR31744:SF219">
    <property type="entry name" value="NAC DOMAIN-CONTAINING PROTEIN 4"/>
    <property type="match status" value="1"/>
</dbReference>
<keyword evidence="2" id="KW-0238">DNA-binding</keyword>
<evidence type="ECO:0000256" key="2">
    <source>
        <dbReference type="ARBA" id="ARBA00023125"/>
    </source>
</evidence>
<reference evidence="6" key="1">
    <citation type="journal article" date="2013" name="Nat. Biotechnol.">
        <title>Draft genome sequence of chickpea (Cicer arietinum) provides a resource for trait improvement.</title>
        <authorList>
            <person name="Varshney R.K."/>
            <person name="Song C."/>
            <person name="Saxena R.K."/>
            <person name="Azam S."/>
            <person name="Yu S."/>
            <person name="Sharpe A.G."/>
            <person name="Cannon S."/>
            <person name="Baek J."/>
            <person name="Rosen B.D."/>
            <person name="Tar'an B."/>
            <person name="Millan T."/>
            <person name="Zhang X."/>
            <person name="Ramsay L.D."/>
            <person name="Iwata A."/>
            <person name="Wang Y."/>
            <person name="Nelson W."/>
            <person name="Farmer A.D."/>
            <person name="Gaur P.M."/>
            <person name="Soderlund C."/>
            <person name="Penmetsa R.V."/>
            <person name="Xu C."/>
            <person name="Bharti A.K."/>
            <person name="He W."/>
            <person name="Winter P."/>
            <person name="Zhao S."/>
            <person name="Hane J.K."/>
            <person name="Carrasquilla-Garcia N."/>
            <person name="Condie J.A."/>
            <person name="Upadhyaya H.D."/>
            <person name="Luo M.C."/>
            <person name="Thudi M."/>
            <person name="Gowda C.L."/>
            <person name="Singh N.P."/>
            <person name="Lichtenzveig J."/>
            <person name="Gali K.K."/>
            <person name="Rubio J."/>
            <person name="Nadarajan N."/>
            <person name="Dolezel J."/>
            <person name="Bansal K.C."/>
            <person name="Xu X."/>
            <person name="Edwards D."/>
            <person name="Zhang G."/>
            <person name="Kahl G."/>
            <person name="Gil J."/>
            <person name="Singh K.B."/>
            <person name="Datta S.K."/>
            <person name="Jackson S.A."/>
            <person name="Wang J."/>
            <person name="Cook D.R."/>
        </authorList>
    </citation>
    <scope>NUCLEOTIDE SEQUENCE [LARGE SCALE GENOMIC DNA]</scope>
    <source>
        <strain evidence="6">cv. CDC Frontier</strain>
    </source>
</reference>
<dbReference type="KEGG" id="cam:101493139"/>
<dbReference type="eggNOG" id="ENOG502QR2M">
    <property type="taxonomic scope" value="Eukaryota"/>
</dbReference>
<dbReference type="PaxDb" id="3827-XP_004489410.1"/>
<evidence type="ECO:0000256" key="1">
    <source>
        <dbReference type="ARBA" id="ARBA00023015"/>
    </source>
</evidence>
<dbReference type="PROSITE" id="PS51005">
    <property type="entry name" value="NAC"/>
    <property type="match status" value="1"/>
</dbReference>
<dbReference type="STRING" id="3827.A0A1S3DY50"/>
<dbReference type="InterPro" id="IPR036093">
    <property type="entry name" value="NAC_dom_sf"/>
</dbReference>
<keyword evidence="1" id="KW-0805">Transcription regulation</keyword>
<dbReference type="PANTHER" id="PTHR31744">
    <property type="entry name" value="PROTEIN CUP-SHAPED COTYLEDON 2-RELATED"/>
    <property type="match status" value="1"/>
</dbReference>
<keyword evidence="3" id="KW-0804">Transcription</keyword>
<evidence type="ECO:0000313" key="7">
    <source>
        <dbReference type="RefSeq" id="XP_004489410.1"/>
    </source>
</evidence>
<feature type="domain" description="NAC" evidence="5">
    <location>
        <begin position="20"/>
        <end position="170"/>
    </location>
</feature>
<keyword evidence="4" id="KW-0539">Nucleus</keyword>
<organism evidence="6 7">
    <name type="scientific">Cicer arietinum</name>
    <name type="common">Chickpea</name>
    <name type="synonym">Garbanzo</name>
    <dbReference type="NCBI Taxonomy" id="3827"/>
    <lineage>
        <taxon>Eukaryota</taxon>
        <taxon>Viridiplantae</taxon>
        <taxon>Streptophyta</taxon>
        <taxon>Embryophyta</taxon>
        <taxon>Tracheophyta</taxon>
        <taxon>Spermatophyta</taxon>
        <taxon>Magnoliopsida</taxon>
        <taxon>eudicotyledons</taxon>
        <taxon>Gunneridae</taxon>
        <taxon>Pentapetalae</taxon>
        <taxon>rosids</taxon>
        <taxon>fabids</taxon>
        <taxon>Fabales</taxon>
        <taxon>Fabaceae</taxon>
        <taxon>Papilionoideae</taxon>
        <taxon>50 kb inversion clade</taxon>
        <taxon>NPAAA clade</taxon>
        <taxon>Hologalegina</taxon>
        <taxon>IRL clade</taxon>
        <taxon>Cicereae</taxon>
        <taxon>Cicer</taxon>
    </lineage>
</organism>
<reference evidence="7" key="2">
    <citation type="submission" date="2025-08" db="UniProtKB">
        <authorList>
            <consortium name="RefSeq"/>
        </authorList>
    </citation>
    <scope>IDENTIFICATION</scope>
    <source>
        <tissue evidence="7">Etiolated seedlings</tissue>
    </source>
</reference>
<evidence type="ECO:0000256" key="4">
    <source>
        <dbReference type="ARBA" id="ARBA00023242"/>
    </source>
</evidence>
<sequence>MMDAMEKKSRDLESDEKFELPPGFRFHPTDEELITHYLSQKVLNSCFCAIAIGEADLNKCEPWDLPWRAKMGEKEWYFFCVRDRKYPTGLRTNRATCAGYWKATGKDREIFREKTLIGMKKTLVFYKGRAPKGEKTNWVMHEYRLEDKYSLQNTSKRTMKEWSICRVFEKSSCGKKMHIQDLVRFNSIGKELPPLMDSSPNNSELKSTIGDSSHVTCFNQNLIEDSQRIQNDNIIDSFESPILTSSYSYSSNPYDNNISSASWTQNLSHQSTQVVNSKSSDCFMVQEQSMLRMLIENHGTSTKTKFEKDQECDFDVDISSMIYNNEMFQVNQEYSIGHLDNGFLWNF</sequence>
<dbReference type="FunFam" id="2.170.150.80:FF:000006">
    <property type="entry name" value="NAC domain-containing protein 100-like"/>
    <property type="match status" value="1"/>
</dbReference>
<proteinExistence type="predicted"/>
<evidence type="ECO:0000259" key="5">
    <source>
        <dbReference type="PROSITE" id="PS51005"/>
    </source>
</evidence>
<dbReference type="Gene3D" id="2.170.150.80">
    <property type="entry name" value="NAC domain"/>
    <property type="match status" value="1"/>
</dbReference>
<dbReference type="GO" id="GO:0006355">
    <property type="term" value="P:regulation of DNA-templated transcription"/>
    <property type="evidence" value="ECO:0007669"/>
    <property type="project" value="InterPro"/>
</dbReference>
<gene>
    <name evidence="7" type="primary">NAC13</name>
</gene>